<dbReference type="CDD" id="cd00130">
    <property type="entry name" value="PAS"/>
    <property type="match status" value="1"/>
</dbReference>
<dbReference type="Gene3D" id="3.40.50.2300">
    <property type="match status" value="1"/>
</dbReference>
<dbReference type="PROSITE" id="PS50110">
    <property type="entry name" value="RESPONSE_REGULATORY"/>
    <property type="match status" value="1"/>
</dbReference>
<evidence type="ECO:0000256" key="3">
    <source>
        <dbReference type="ARBA" id="ARBA00022553"/>
    </source>
</evidence>
<dbReference type="RefSeq" id="WP_312641630.1">
    <property type="nucleotide sequence ID" value="NZ_CP116967.1"/>
</dbReference>
<dbReference type="InterPro" id="IPR000014">
    <property type="entry name" value="PAS"/>
</dbReference>
<evidence type="ECO:0000259" key="7">
    <source>
        <dbReference type="PROSITE" id="PS50112"/>
    </source>
</evidence>
<evidence type="ECO:0000313" key="9">
    <source>
        <dbReference type="Proteomes" id="UP001302719"/>
    </source>
</evidence>
<evidence type="ECO:0000256" key="2">
    <source>
        <dbReference type="ARBA" id="ARBA00012438"/>
    </source>
</evidence>
<evidence type="ECO:0000256" key="4">
    <source>
        <dbReference type="PROSITE-ProRule" id="PRU00169"/>
    </source>
</evidence>
<protein>
    <recommendedName>
        <fullName evidence="2">histidine kinase</fullName>
        <ecNumber evidence="2">2.7.13.3</ecNumber>
    </recommendedName>
</protein>
<reference evidence="8 9" key="1">
    <citation type="submission" date="2023-01" db="EMBL/GenBank/DDBJ databases">
        <title>Cultivation and genomic characterization of new, ubiquitous marine nitrite-oxidizing bacteria from the Nitrospirales.</title>
        <authorList>
            <person name="Mueller A.J."/>
            <person name="Daebeler A."/>
            <person name="Herbold C.W."/>
            <person name="Kirkegaard R.H."/>
            <person name="Daims H."/>
        </authorList>
    </citation>
    <scope>NUCLEOTIDE SEQUENCE [LARGE SCALE GENOMIC DNA]</scope>
    <source>
        <strain evidence="8 9">VA</strain>
    </source>
</reference>
<dbReference type="SMART" id="SM00448">
    <property type="entry name" value="REC"/>
    <property type="match status" value="1"/>
</dbReference>
<organism evidence="8 9">
    <name type="scientific">Candidatus Nitrospira allomarina</name>
    <dbReference type="NCBI Taxonomy" id="3020900"/>
    <lineage>
        <taxon>Bacteria</taxon>
        <taxon>Pseudomonadati</taxon>
        <taxon>Nitrospirota</taxon>
        <taxon>Nitrospiria</taxon>
        <taxon>Nitrospirales</taxon>
        <taxon>Nitrospiraceae</taxon>
        <taxon>Nitrospira</taxon>
    </lineage>
</organism>
<dbReference type="InterPro" id="IPR001789">
    <property type="entry name" value="Sig_transdc_resp-reg_receiver"/>
</dbReference>
<dbReference type="InterPro" id="IPR003594">
    <property type="entry name" value="HATPase_dom"/>
</dbReference>
<dbReference type="NCBIfam" id="TIGR00229">
    <property type="entry name" value="sensory_box"/>
    <property type="match status" value="1"/>
</dbReference>
<dbReference type="SUPFAM" id="SSF55874">
    <property type="entry name" value="ATPase domain of HSP90 chaperone/DNA topoisomerase II/histidine kinase"/>
    <property type="match status" value="1"/>
</dbReference>
<gene>
    <name evidence="8" type="ORF">PP769_15190</name>
</gene>
<accession>A0AA96GEN0</accession>
<comment type="catalytic activity">
    <reaction evidence="1">
        <text>ATP + protein L-histidine = ADP + protein N-phospho-L-histidine.</text>
        <dbReference type="EC" id="2.7.13.3"/>
    </reaction>
</comment>
<sequence>MTKNRQKTSKKISPVQSVEKWEQAFDALTDHVMILDSSGTIVWTNRAIRDQVQPHIGPLVGHHYRTPYYGTTIPKNPPPWETVLAGALSAVVETQFPTMPGDFLVSCYPLFDSQGIQWGAISVVKDITERKRIDEALRKIAQSDPAPGSMAFLRFLVRDLCQALNVPYAILAEMESPARPRTHTVAIWSNGTFGENMPWTPPPAIFEQLLKVKGCHGDNLETSLFPPDSPLGSWSIISYLGTALRGQTGQIIGILLVFSPMAIRKIHVAQSIIQLFAARAAGELQRKKAEDALRDSEQRYRAIVEHAYDLIIETTATGECQYVTPNCQKVLGYEAADILGKNFFDFIHPEERGPLSESFHSHLKTLQEIDMVCRLQTKQSEWRWFESHIHPFRTSIGTVVGVIVTRDITEWKRLEDERLRATKLESVGLLAGGIAHDFNNILTSVFANIGLAKMVTAKQSPPQGEKVIERLEAAEKACLRARDLTKQLLTFAKGGAPVKSTTSVASIITDTVQFALRGSAVRCTTHLPDDLWAIEVDEGQISQVIQNLVINSDQAMPDGGTISVVAKNCLVTPQTVLPLKPGKYVCVSVADQGIGIPDDHLQKIFDPYFTTKQKGSGLGLATTYSIMKRHGGHVAVTSSLGNGTCFTLYLPASTSLSANKDETPESLVQGAGKILVMDDEEDIQDVLGKMLEHLGFEVDFAADGLKAVSLYTQASQDGHPYLATILDLTIPGGMGGKETLRLIKDHDPDAKVIVSSGYSNDPVMAHASQFGFSGFIAKPYNLLDLSKVLTQII</sequence>
<keyword evidence="3 4" id="KW-0597">Phosphoprotein</keyword>
<dbReference type="InterPro" id="IPR036097">
    <property type="entry name" value="HisK_dim/P_sf"/>
</dbReference>
<dbReference type="KEGG" id="nall:PP769_15190"/>
<name>A0AA96GEN0_9BACT</name>
<dbReference type="SMART" id="SM00387">
    <property type="entry name" value="HATPase_c"/>
    <property type="match status" value="1"/>
</dbReference>
<dbReference type="CDD" id="cd00156">
    <property type="entry name" value="REC"/>
    <property type="match status" value="1"/>
</dbReference>
<feature type="domain" description="PAS" evidence="7">
    <location>
        <begin position="296"/>
        <end position="366"/>
    </location>
</feature>
<dbReference type="AlphaFoldDB" id="A0AA96GEN0"/>
<dbReference type="PROSITE" id="PS50112">
    <property type="entry name" value="PAS"/>
    <property type="match status" value="1"/>
</dbReference>
<evidence type="ECO:0000313" key="8">
    <source>
        <dbReference type="EMBL" id="WNM57304.1"/>
    </source>
</evidence>
<dbReference type="Pfam" id="PF02518">
    <property type="entry name" value="HATPase_c"/>
    <property type="match status" value="1"/>
</dbReference>
<proteinExistence type="predicted"/>
<dbReference type="InterPro" id="IPR035965">
    <property type="entry name" value="PAS-like_dom_sf"/>
</dbReference>
<dbReference type="PRINTS" id="PR00344">
    <property type="entry name" value="BCTRLSENSOR"/>
</dbReference>
<feature type="modified residue" description="4-aspartylphosphate" evidence="4">
    <location>
        <position position="727"/>
    </location>
</feature>
<dbReference type="Gene3D" id="3.30.565.10">
    <property type="entry name" value="Histidine kinase-like ATPase, C-terminal domain"/>
    <property type="match status" value="1"/>
</dbReference>
<dbReference type="Proteomes" id="UP001302719">
    <property type="component" value="Chromosome"/>
</dbReference>
<feature type="domain" description="Histidine kinase" evidence="5">
    <location>
        <begin position="433"/>
        <end position="654"/>
    </location>
</feature>
<dbReference type="SUPFAM" id="SSF55781">
    <property type="entry name" value="GAF domain-like"/>
    <property type="match status" value="1"/>
</dbReference>
<dbReference type="EC" id="2.7.13.3" evidence="2"/>
<dbReference type="GO" id="GO:0000155">
    <property type="term" value="F:phosphorelay sensor kinase activity"/>
    <property type="evidence" value="ECO:0007669"/>
    <property type="project" value="InterPro"/>
</dbReference>
<dbReference type="SUPFAM" id="SSF55785">
    <property type="entry name" value="PYP-like sensor domain (PAS domain)"/>
    <property type="match status" value="2"/>
</dbReference>
<feature type="domain" description="Response regulatory" evidence="6">
    <location>
        <begin position="673"/>
        <end position="793"/>
    </location>
</feature>
<dbReference type="EMBL" id="CP116967">
    <property type="protein sequence ID" value="WNM57304.1"/>
    <property type="molecule type" value="Genomic_DNA"/>
</dbReference>
<dbReference type="InterPro" id="IPR005467">
    <property type="entry name" value="His_kinase_dom"/>
</dbReference>
<dbReference type="Gene3D" id="3.30.450.20">
    <property type="entry name" value="PAS domain"/>
    <property type="match status" value="2"/>
</dbReference>
<dbReference type="SMART" id="SM00086">
    <property type="entry name" value="PAC"/>
    <property type="match status" value="2"/>
</dbReference>
<dbReference type="Gene3D" id="1.10.287.130">
    <property type="match status" value="1"/>
</dbReference>
<evidence type="ECO:0000259" key="6">
    <source>
        <dbReference type="PROSITE" id="PS50110"/>
    </source>
</evidence>
<dbReference type="InterPro" id="IPR001610">
    <property type="entry name" value="PAC"/>
</dbReference>
<dbReference type="InterPro" id="IPR003661">
    <property type="entry name" value="HisK_dim/P_dom"/>
</dbReference>
<dbReference type="InterPro" id="IPR013655">
    <property type="entry name" value="PAS_fold_3"/>
</dbReference>
<keyword evidence="9" id="KW-1185">Reference proteome</keyword>
<dbReference type="InterPro" id="IPR013656">
    <property type="entry name" value="PAS_4"/>
</dbReference>
<dbReference type="Pfam" id="PF00072">
    <property type="entry name" value="Response_reg"/>
    <property type="match status" value="1"/>
</dbReference>
<dbReference type="SMART" id="SM00091">
    <property type="entry name" value="PAS"/>
    <property type="match status" value="2"/>
</dbReference>
<dbReference type="Pfam" id="PF08447">
    <property type="entry name" value="PAS_3"/>
    <property type="match status" value="1"/>
</dbReference>
<evidence type="ECO:0000259" key="5">
    <source>
        <dbReference type="PROSITE" id="PS50109"/>
    </source>
</evidence>
<evidence type="ECO:0000256" key="1">
    <source>
        <dbReference type="ARBA" id="ARBA00000085"/>
    </source>
</evidence>
<dbReference type="PANTHER" id="PTHR43065">
    <property type="entry name" value="SENSOR HISTIDINE KINASE"/>
    <property type="match status" value="1"/>
</dbReference>
<dbReference type="SMART" id="SM00388">
    <property type="entry name" value="HisKA"/>
    <property type="match status" value="1"/>
</dbReference>
<dbReference type="InterPro" id="IPR004358">
    <property type="entry name" value="Sig_transdc_His_kin-like_C"/>
</dbReference>
<dbReference type="InterPro" id="IPR036890">
    <property type="entry name" value="HATPase_C_sf"/>
</dbReference>
<dbReference type="Pfam" id="PF08448">
    <property type="entry name" value="PAS_4"/>
    <property type="match status" value="1"/>
</dbReference>
<dbReference type="SUPFAM" id="SSF52172">
    <property type="entry name" value="CheY-like"/>
    <property type="match status" value="1"/>
</dbReference>
<dbReference type="PROSITE" id="PS50109">
    <property type="entry name" value="HIS_KIN"/>
    <property type="match status" value="1"/>
</dbReference>
<dbReference type="SUPFAM" id="SSF47384">
    <property type="entry name" value="Homodimeric domain of signal transducing histidine kinase"/>
    <property type="match status" value="1"/>
</dbReference>
<dbReference type="InterPro" id="IPR011006">
    <property type="entry name" value="CheY-like_superfamily"/>
</dbReference>
<dbReference type="CDD" id="cd00082">
    <property type="entry name" value="HisKA"/>
    <property type="match status" value="1"/>
</dbReference>
<dbReference type="PANTHER" id="PTHR43065:SF42">
    <property type="entry name" value="TWO-COMPONENT SENSOR PPRA"/>
    <property type="match status" value="1"/>
</dbReference>